<evidence type="ECO:0000313" key="5">
    <source>
        <dbReference type="EMBL" id="TCK47231.1"/>
    </source>
</evidence>
<keyword evidence="2 5" id="KW-0238">DNA-binding</keyword>
<dbReference type="InterPro" id="IPR011008">
    <property type="entry name" value="Dimeric_a/b-barrel"/>
</dbReference>
<protein>
    <submittedName>
        <fullName evidence="5">DNA-binding Lrp family transcriptional regulator</fullName>
    </submittedName>
</protein>
<evidence type="ECO:0000259" key="4">
    <source>
        <dbReference type="PROSITE" id="PS50956"/>
    </source>
</evidence>
<keyword evidence="1" id="KW-0805">Transcription regulation</keyword>
<dbReference type="GO" id="GO:0005829">
    <property type="term" value="C:cytosol"/>
    <property type="evidence" value="ECO:0007669"/>
    <property type="project" value="TreeGrafter"/>
</dbReference>
<dbReference type="AlphaFoldDB" id="A0A4V2PNJ1"/>
<dbReference type="PANTHER" id="PTHR30154">
    <property type="entry name" value="LEUCINE-RESPONSIVE REGULATORY PROTEIN"/>
    <property type="match status" value="1"/>
</dbReference>
<keyword evidence="6" id="KW-1185">Reference proteome</keyword>
<dbReference type="SUPFAM" id="SSF46785">
    <property type="entry name" value="Winged helix' DNA-binding domain"/>
    <property type="match status" value="1"/>
</dbReference>
<name>A0A4V2PNJ1_9GAMM</name>
<gene>
    <name evidence="5" type="ORF">EV690_2938</name>
</gene>
<evidence type="ECO:0000313" key="6">
    <source>
        <dbReference type="Proteomes" id="UP000295565"/>
    </source>
</evidence>
<sequence length="164" mass="18867">MTTLDNYDWKILNLLQQNGRLTNQELSQIIGLSTSQCSRRRIALEQNGYIEGYQARLALKAQKRQVQGLVEITLNHHDPETMERFHHQINANPAVLDAYKVTGEYDYQLKVGAYDLNGLNTLLNELASYTEVSQIKTSVILDRLKENQIVLHREQLESSDDMHV</sequence>
<dbReference type="OrthoDB" id="8590699at2"/>
<dbReference type="Proteomes" id="UP000295565">
    <property type="component" value="Unassembled WGS sequence"/>
</dbReference>
<dbReference type="GO" id="GO:0043565">
    <property type="term" value="F:sequence-specific DNA binding"/>
    <property type="evidence" value="ECO:0007669"/>
    <property type="project" value="InterPro"/>
</dbReference>
<dbReference type="InterPro" id="IPR000485">
    <property type="entry name" value="AsnC-type_HTH_dom"/>
</dbReference>
<dbReference type="Pfam" id="PF01037">
    <property type="entry name" value="AsnC_trans_reg"/>
    <property type="match status" value="1"/>
</dbReference>
<keyword evidence="3" id="KW-0804">Transcription</keyword>
<evidence type="ECO:0000256" key="1">
    <source>
        <dbReference type="ARBA" id="ARBA00023015"/>
    </source>
</evidence>
<evidence type="ECO:0000256" key="2">
    <source>
        <dbReference type="ARBA" id="ARBA00023125"/>
    </source>
</evidence>
<comment type="caution">
    <text evidence="5">The sequence shown here is derived from an EMBL/GenBank/DDBJ whole genome shotgun (WGS) entry which is preliminary data.</text>
</comment>
<dbReference type="InterPro" id="IPR019887">
    <property type="entry name" value="Tscrpt_reg_AsnC/Lrp_C"/>
</dbReference>
<reference evidence="5 6" key="1">
    <citation type="submission" date="2019-03" db="EMBL/GenBank/DDBJ databases">
        <title>Genomic Encyclopedia of Type Strains, Phase IV (KMG-IV): sequencing the most valuable type-strain genomes for metagenomic binning, comparative biology and taxonomic classification.</title>
        <authorList>
            <person name="Goeker M."/>
        </authorList>
    </citation>
    <scope>NUCLEOTIDE SEQUENCE [LARGE SCALE GENOMIC DNA]</scope>
    <source>
        <strain evidence="5 6">DSM 18577</strain>
    </source>
</reference>
<dbReference type="InterPro" id="IPR019888">
    <property type="entry name" value="Tscrpt_reg_AsnC-like"/>
</dbReference>
<dbReference type="PANTHER" id="PTHR30154:SF34">
    <property type="entry name" value="TRANSCRIPTIONAL REGULATOR AZLB"/>
    <property type="match status" value="1"/>
</dbReference>
<feature type="domain" description="HTH asnC-type" evidence="4">
    <location>
        <begin position="4"/>
        <end position="70"/>
    </location>
</feature>
<dbReference type="EMBL" id="SMGD01000015">
    <property type="protein sequence ID" value="TCK47231.1"/>
    <property type="molecule type" value="Genomic_DNA"/>
</dbReference>
<dbReference type="Pfam" id="PF13412">
    <property type="entry name" value="HTH_24"/>
    <property type="match status" value="1"/>
</dbReference>
<dbReference type="RefSeq" id="WP_131913686.1">
    <property type="nucleotide sequence ID" value="NZ_OU594967.1"/>
</dbReference>
<dbReference type="SUPFAM" id="SSF54909">
    <property type="entry name" value="Dimeric alpha+beta barrel"/>
    <property type="match status" value="1"/>
</dbReference>
<proteinExistence type="predicted"/>
<dbReference type="GO" id="GO:0043200">
    <property type="term" value="P:response to amino acid"/>
    <property type="evidence" value="ECO:0007669"/>
    <property type="project" value="TreeGrafter"/>
</dbReference>
<dbReference type="InterPro" id="IPR036388">
    <property type="entry name" value="WH-like_DNA-bd_sf"/>
</dbReference>
<organism evidence="5 6">
    <name type="scientific">Celerinatantimonas diazotrophica</name>
    <dbReference type="NCBI Taxonomy" id="412034"/>
    <lineage>
        <taxon>Bacteria</taxon>
        <taxon>Pseudomonadati</taxon>
        <taxon>Pseudomonadota</taxon>
        <taxon>Gammaproteobacteria</taxon>
        <taxon>Celerinatantimonadaceae</taxon>
        <taxon>Celerinatantimonas</taxon>
    </lineage>
</organism>
<dbReference type="SMART" id="SM00344">
    <property type="entry name" value="HTH_ASNC"/>
    <property type="match status" value="1"/>
</dbReference>
<dbReference type="InterPro" id="IPR036390">
    <property type="entry name" value="WH_DNA-bd_sf"/>
</dbReference>
<dbReference type="Gene3D" id="3.30.70.920">
    <property type="match status" value="1"/>
</dbReference>
<dbReference type="PROSITE" id="PS50956">
    <property type="entry name" value="HTH_ASNC_2"/>
    <property type="match status" value="1"/>
</dbReference>
<dbReference type="Gene3D" id="1.10.10.10">
    <property type="entry name" value="Winged helix-like DNA-binding domain superfamily/Winged helix DNA-binding domain"/>
    <property type="match status" value="1"/>
</dbReference>
<dbReference type="PRINTS" id="PR00033">
    <property type="entry name" value="HTHASNC"/>
</dbReference>
<evidence type="ECO:0000256" key="3">
    <source>
        <dbReference type="ARBA" id="ARBA00023163"/>
    </source>
</evidence>
<accession>A0A4V2PNJ1</accession>